<dbReference type="PANTHER" id="PTHR43162">
    <property type="match status" value="1"/>
</dbReference>
<dbReference type="Gene3D" id="3.40.50.720">
    <property type="entry name" value="NAD(P)-binding Rossmann-like Domain"/>
    <property type="match status" value="1"/>
</dbReference>
<accession>A0A8H7UMQ2</accession>
<dbReference type="Pfam" id="PF05368">
    <property type="entry name" value="NmrA"/>
    <property type="match status" value="1"/>
</dbReference>
<dbReference type="Proteomes" id="UP000603453">
    <property type="component" value="Unassembled WGS sequence"/>
</dbReference>
<dbReference type="PANTHER" id="PTHR43162:SF1">
    <property type="entry name" value="PRESTALK A DIFFERENTIATION PROTEIN A"/>
    <property type="match status" value="1"/>
</dbReference>
<evidence type="ECO:0000313" key="3">
    <source>
        <dbReference type="Proteomes" id="UP000603453"/>
    </source>
</evidence>
<feature type="domain" description="NmrA-like" evidence="1">
    <location>
        <begin position="5"/>
        <end position="286"/>
    </location>
</feature>
<dbReference type="InterPro" id="IPR051604">
    <property type="entry name" value="Ergot_Alk_Oxidoreductase"/>
</dbReference>
<evidence type="ECO:0000313" key="2">
    <source>
        <dbReference type="EMBL" id="KAG2191736.1"/>
    </source>
</evidence>
<dbReference type="AlphaFoldDB" id="A0A8H7UMQ2"/>
<dbReference type="OrthoDB" id="10254221at2759"/>
<protein>
    <recommendedName>
        <fullName evidence="1">NmrA-like domain-containing protein</fullName>
    </recommendedName>
</protein>
<name>A0A8H7UMQ2_9FUNG</name>
<comment type="caution">
    <text evidence="2">The sequence shown here is derived from an EMBL/GenBank/DDBJ whole genome shotgun (WGS) entry which is preliminary data.</text>
</comment>
<dbReference type="InterPro" id="IPR036291">
    <property type="entry name" value="NAD(P)-bd_dom_sf"/>
</dbReference>
<organism evidence="2 3">
    <name type="scientific">Mucor saturninus</name>
    <dbReference type="NCBI Taxonomy" id="64648"/>
    <lineage>
        <taxon>Eukaryota</taxon>
        <taxon>Fungi</taxon>
        <taxon>Fungi incertae sedis</taxon>
        <taxon>Mucoromycota</taxon>
        <taxon>Mucoromycotina</taxon>
        <taxon>Mucoromycetes</taxon>
        <taxon>Mucorales</taxon>
        <taxon>Mucorineae</taxon>
        <taxon>Mucoraceae</taxon>
        <taxon>Mucor</taxon>
    </lineage>
</organism>
<keyword evidence="3" id="KW-1185">Reference proteome</keyword>
<evidence type="ECO:0000259" key="1">
    <source>
        <dbReference type="Pfam" id="PF05368"/>
    </source>
</evidence>
<gene>
    <name evidence="2" type="ORF">INT47_012154</name>
</gene>
<dbReference type="SUPFAM" id="SSF51735">
    <property type="entry name" value="NAD(P)-binding Rossmann-fold domains"/>
    <property type="match status" value="1"/>
</dbReference>
<sequence length="296" mass="32248">MTATNDRVFILGGTGNIGIKLVQDLLEKKVAMTLYARTPSKIESMFPNSTELINIVQGDFSDLTSLETGIKGHSRLFLLVSDFSDFVNLKKNIAKIAYDSGVKQIVDISSAAVNMGWRTSYIGALHYGAEKAMLDLPSRGNLVTLRPGRFMTNMILSSRPGPDNSIFDTFPGDSSIGFISTNDIGAVAAVVLSESIAKHGDAVYSLTGDTNNGHQWAQVVSDIVGRQINYQQIKPIQKYNKVMESGHFPHIFAIDLATATDSFPDARVTPEISILLGREPETFKEYLIANKAAIQA</sequence>
<dbReference type="Gene3D" id="3.90.25.10">
    <property type="entry name" value="UDP-galactose 4-epimerase, domain 1"/>
    <property type="match status" value="1"/>
</dbReference>
<dbReference type="EMBL" id="JAEPRD010000359">
    <property type="protein sequence ID" value="KAG2191736.1"/>
    <property type="molecule type" value="Genomic_DNA"/>
</dbReference>
<proteinExistence type="predicted"/>
<dbReference type="InterPro" id="IPR008030">
    <property type="entry name" value="NmrA-like"/>
</dbReference>
<reference evidence="2" key="1">
    <citation type="submission" date="2020-12" db="EMBL/GenBank/DDBJ databases">
        <title>Metabolic potential, ecology and presence of endohyphal bacteria is reflected in genomic diversity of Mucoromycotina.</title>
        <authorList>
            <person name="Muszewska A."/>
            <person name="Okrasinska A."/>
            <person name="Steczkiewicz K."/>
            <person name="Drgas O."/>
            <person name="Orlowska M."/>
            <person name="Perlinska-Lenart U."/>
            <person name="Aleksandrzak-Piekarczyk T."/>
            <person name="Szatraj K."/>
            <person name="Zielenkiewicz U."/>
            <person name="Pilsyk S."/>
            <person name="Malc E."/>
            <person name="Mieczkowski P."/>
            <person name="Kruszewska J.S."/>
            <person name="Biernat P."/>
            <person name="Pawlowska J."/>
        </authorList>
    </citation>
    <scope>NUCLEOTIDE SEQUENCE</scope>
    <source>
        <strain evidence="2">WA0000017839</strain>
    </source>
</reference>